<dbReference type="Proteomes" id="UP000499080">
    <property type="component" value="Unassembled WGS sequence"/>
</dbReference>
<keyword evidence="2" id="KW-1185">Reference proteome</keyword>
<evidence type="ECO:0000313" key="1">
    <source>
        <dbReference type="EMBL" id="GBM04586.1"/>
    </source>
</evidence>
<protein>
    <submittedName>
        <fullName evidence="1">Uncharacterized protein</fullName>
    </submittedName>
</protein>
<sequence>MNHGVKYYKYPFDYESFYGSGRSTGTPGPKLTQAGTIPCCCRNLHDLNKDAHDLHCRDYDYWKNNRPVLEMMTNYKPDILQKHCHFNTEQYKYHPQPFVRTRRVNLPFCANSPEFRFGICSNCFFDNYHC</sequence>
<comment type="caution">
    <text evidence="1">The sequence shown here is derived from an EMBL/GenBank/DDBJ whole genome shotgun (WGS) entry which is preliminary data.</text>
</comment>
<proteinExistence type="predicted"/>
<dbReference type="OrthoDB" id="6426813at2759"/>
<gene>
    <name evidence="1" type="ORF">AVEN_93984_1</name>
</gene>
<reference evidence="1 2" key="1">
    <citation type="journal article" date="2019" name="Sci. Rep.">
        <title>Orb-weaving spider Araneus ventricosus genome elucidates the spidroin gene catalogue.</title>
        <authorList>
            <person name="Kono N."/>
            <person name="Nakamura H."/>
            <person name="Ohtoshi R."/>
            <person name="Moran D.A.P."/>
            <person name="Shinohara A."/>
            <person name="Yoshida Y."/>
            <person name="Fujiwara M."/>
            <person name="Mori M."/>
            <person name="Tomita M."/>
            <person name="Arakawa K."/>
        </authorList>
    </citation>
    <scope>NUCLEOTIDE SEQUENCE [LARGE SCALE GENOMIC DNA]</scope>
</reference>
<name>A0A4Y2CKY5_ARAVE</name>
<evidence type="ECO:0000313" key="2">
    <source>
        <dbReference type="Proteomes" id="UP000499080"/>
    </source>
</evidence>
<dbReference type="AlphaFoldDB" id="A0A4Y2CKY5"/>
<organism evidence="1 2">
    <name type="scientific">Araneus ventricosus</name>
    <name type="common">Orbweaver spider</name>
    <name type="synonym">Epeira ventricosa</name>
    <dbReference type="NCBI Taxonomy" id="182803"/>
    <lineage>
        <taxon>Eukaryota</taxon>
        <taxon>Metazoa</taxon>
        <taxon>Ecdysozoa</taxon>
        <taxon>Arthropoda</taxon>
        <taxon>Chelicerata</taxon>
        <taxon>Arachnida</taxon>
        <taxon>Araneae</taxon>
        <taxon>Araneomorphae</taxon>
        <taxon>Entelegynae</taxon>
        <taxon>Araneoidea</taxon>
        <taxon>Araneidae</taxon>
        <taxon>Araneus</taxon>
    </lineage>
</organism>
<accession>A0A4Y2CKY5</accession>
<dbReference type="EMBL" id="BGPR01000204">
    <property type="protein sequence ID" value="GBM04586.1"/>
    <property type="molecule type" value="Genomic_DNA"/>
</dbReference>